<feature type="domain" description="Guanylate cyclase" evidence="2">
    <location>
        <begin position="172"/>
        <end position="300"/>
    </location>
</feature>
<dbReference type="RefSeq" id="WP_249656840.1">
    <property type="nucleotide sequence ID" value="NZ_JAMFMA010000002.1"/>
</dbReference>
<gene>
    <name evidence="3" type="ORF">M3P19_06480</name>
</gene>
<organism evidence="3 4">
    <name type="scientific">Flagellimonas spongiicola</name>
    <dbReference type="NCBI Taxonomy" id="2942208"/>
    <lineage>
        <taxon>Bacteria</taxon>
        <taxon>Pseudomonadati</taxon>
        <taxon>Bacteroidota</taxon>
        <taxon>Flavobacteriia</taxon>
        <taxon>Flavobacteriales</taxon>
        <taxon>Flavobacteriaceae</taxon>
        <taxon>Flagellimonas</taxon>
    </lineage>
</organism>
<dbReference type="Pfam" id="PF00211">
    <property type="entry name" value="Guanylate_cyc"/>
    <property type="match status" value="1"/>
</dbReference>
<accession>A0ABT0PQH1</accession>
<dbReference type="PROSITE" id="PS50125">
    <property type="entry name" value="GUANYLATE_CYCLASE_2"/>
    <property type="match status" value="1"/>
</dbReference>
<evidence type="ECO:0000313" key="3">
    <source>
        <dbReference type="EMBL" id="MCL6273648.1"/>
    </source>
</evidence>
<feature type="transmembrane region" description="Helical" evidence="1">
    <location>
        <begin position="12"/>
        <end position="30"/>
    </location>
</feature>
<dbReference type="EMBL" id="JAMFMA010000002">
    <property type="protein sequence ID" value="MCL6273648.1"/>
    <property type="molecule type" value="Genomic_DNA"/>
</dbReference>
<feature type="transmembrane region" description="Helical" evidence="1">
    <location>
        <begin position="127"/>
        <end position="150"/>
    </location>
</feature>
<dbReference type="PANTHER" id="PTHR43081:SF1">
    <property type="entry name" value="ADENYLATE CYCLASE, TERMINAL-DIFFERENTIATION SPECIFIC"/>
    <property type="match status" value="1"/>
</dbReference>
<keyword evidence="4" id="KW-1185">Reference proteome</keyword>
<dbReference type="PANTHER" id="PTHR43081">
    <property type="entry name" value="ADENYLATE CYCLASE, TERMINAL-DIFFERENTIATION SPECIFIC-RELATED"/>
    <property type="match status" value="1"/>
</dbReference>
<comment type="caution">
    <text evidence="3">The sequence shown here is derived from an EMBL/GenBank/DDBJ whole genome shotgun (WGS) entry which is preliminary data.</text>
</comment>
<dbReference type="Proteomes" id="UP001203607">
    <property type="component" value="Unassembled WGS sequence"/>
</dbReference>
<feature type="transmembrane region" description="Helical" evidence="1">
    <location>
        <begin position="83"/>
        <end position="107"/>
    </location>
</feature>
<keyword evidence="1" id="KW-1133">Transmembrane helix</keyword>
<dbReference type="InterPro" id="IPR029787">
    <property type="entry name" value="Nucleotide_cyclase"/>
</dbReference>
<reference evidence="3 4" key="1">
    <citation type="submission" date="2022-05" db="EMBL/GenBank/DDBJ databases">
        <authorList>
            <person name="Park J.-S."/>
        </authorList>
    </citation>
    <scope>NUCLEOTIDE SEQUENCE [LARGE SCALE GENOMIC DNA]</scope>
    <source>
        <strain evidence="3 4">2012CJ35-5</strain>
    </source>
</reference>
<proteinExistence type="predicted"/>
<evidence type="ECO:0000259" key="2">
    <source>
        <dbReference type="PROSITE" id="PS50125"/>
    </source>
</evidence>
<evidence type="ECO:0000313" key="4">
    <source>
        <dbReference type="Proteomes" id="UP001203607"/>
    </source>
</evidence>
<protein>
    <submittedName>
        <fullName evidence="3">Adenylate/guanylate cyclase domain-containing protein</fullName>
    </submittedName>
</protein>
<name>A0ABT0PQH1_9FLAO</name>
<dbReference type="SUPFAM" id="SSF55073">
    <property type="entry name" value="Nucleotide cyclase"/>
    <property type="match status" value="1"/>
</dbReference>
<keyword evidence="1" id="KW-0812">Transmembrane</keyword>
<dbReference type="InterPro" id="IPR050697">
    <property type="entry name" value="Adenylyl/Guanylyl_Cyclase_3/4"/>
</dbReference>
<dbReference type="CDD" id="cd07302">
    <property type="entry name" value="CHD"/>
    <property type="match status" value="1"/>
</dbReference>
<dbReference type="InterPro" id="IPR001054">
    <property type="entry name" value="A/G_cyclase"/>
</dbReference>
<feature type="transmembrane region" description="Helical" evidence="1">
    <location>
        <begin position="50"/>
        <end position="71"/>
    </location>
</feature>
<evidence type="ECO:0000256" key="1">
    <source>
        <dbReference type="SAM" id="Phobius"/>
    </source>
</evidence>
<sequence>MGLSRINKRRWRILRFYIVGWTLACLFLSIVRGVGTEELGSLKFEFDQSILISFTLGPIMGLVSGLAQILTEERIYKFISIQRFLLIRFLYTIGFLIVVVMAAYSVYQVLFGTELGIIQFAFDEGSWAIYFYVLVVDFMLSVLRQVNLMLGEGNLRKLLMGHFYTPREEERIFMFLDLKSSTPMAEKLGHVQYSKLVQDCFNDLGIVASSDAEIYQYVGDEAVLTWEMESGIENLSCLNTFYRFKQRLEDKRQYYELKYGCHPFFKAGMHVGVVTVTEVGKYKKEIAYHGDTVNTAARIQGQCNNLKSELLVSEALKSKLDTDTFHFKPMGSVPLKGKQGKVAICSVYREPVNF</sequence>
<keyword evidence="1" id="KW-0472">Membrane</keyword>
<dbReference type="Gene3D" id="3.30.70.1230">
    <property type="entry name" value="Nucleotide cyclase"/>
    <property type="match status" value="1"/>
</dbReference>